<keyword evidence="1" id="KW-1133">Transmembrane helix</keyword>
<evidence type="ECO:0000313" key="2">
    <source>
        <dbReference type="EMBL" id="AIB10011.1"/>
    </source>
</evidence>
<sequence>MIIIETLLGVFLIFMINNNIGLIKKSMRFKMEQYYFFPFTSFISIIENYLSLINSKISLSKYILIKNLLYISIEPY</sequence>
<name>A0A060D7S5_9EUKA</name>
<gene>
    <name evidence="2" type="ORF">M951_chr3108</name>
</gene>
<proteinExistence type="predicted"/>
<keyword evidence="1" id="KW-0472">Membrane</keyword>
<reference evidence="2 3" key="1">
    <citation type="journal article" date="2014" name="BMC Genomics">
        <title>Nucleomorph and plastid genome sequences of the chlorarachniophyte Lotharella oceanica: convergent reductive evolution and frequent recombination in nucleomorph-bearing algae.</title>
        <authorList>
            <person name="Tanifuji G."/>
            <person name="Onodera N.T."/>
            <person name="Brown M.W."/>
            <person name="Curtis B.A."/>
            <person name="Roger A.J."/>
            <person name="Ka-Shu Wong G."/>
            <person name="Melkonian M."/>
            <person name="Archibald J.M."/>
        </authorList>
    </citation>
    <scope>NUCLEOTIDE SEQUENCE [LARGE SCALE GENOMIC DNA]</scope>
    <source>
        <strain evidence="2 3">CCMP622</strain>
    </source>
</reference>
<organism evidence="2 3">
    <name type="scientific">Lotharella oceanica</name>
    <dbReference type="NCBI Taxonomy" id="641309"/>
    <lineage>
        <taxon>Eukaryota</taxon>
        <taxon>Sar</taxon>
        <taxon>Rhizaria</taxon>
        <taxon>Cercozoa</taxon>
        <taxon>Chlorarachniophyceae</taxon>
        <taxon>Lotharella</taxon>
    </lineage>
</organism>
<dbReference type="EMBL" id="CP006629">
    <property type="protein sequence ID" value="AIB10011.1"/>
    <property type="molecule type" value="Genomic_DNA"/>
</dbReference>
<evidence type="ECO:0000313" key="3">
    <source>
        <dbReference type="Proteomes" id="UP000243670"/>
    </source>
</evidence>
<feature type="transmembrane region" description="Helical" evidence="1">
    <location>
        <begin position="6"/>
        <end position="23"/>
    </location>
</feature>
<keyword evidence="1" id="KW-0812">Transmembrane</keyword>
<keyword evidence="2" id="KW-0542">Nucleomorph</keyword>
<accession>A0A060D7S5</accession>
<feature type="transmembrane region" description="Helical" evidence="1">
    <location>
        <begin position="35"/>
        <end position="53"/>
    </location>
</feature>
<protein>
    <submittedName>
        <fullName evidence="2">Uncharacterized protein</fullName>
    </submittedName>
</protein>
<dbReference type="AlphaFoldDB" id="A0A060D7S5"/>
<geneLocation type="nucleomorph" evidence="2"/>
<dbReference type="Proteomes" id="UP000243670">
    <property type="component" value="Nucleomorph 3"/>
</dbReference>
<evidence type="ECO:0000256" key="1">
    <source>
        <dbReference type="SAM" id="Phobius"/>
    </source>
</evidence>